<gene>
    <name evidence="2" type="ORF">MYP_3584</name>
</gene>
<accession>A0A098LHD7</accession>
<dbReference type="EMBL" id="BBLT01000007">
    <property type="protein sequence ID" value="GAL86355.1"/>
    <property type="molecule type" value="Genomic_DNA"/>
</dbReference>
<feature type="domain" description="Peptidase M28" evidence="1">
    <location>
        <begin position="97"/>
        <end position="206"/>
    </location>
</feature>
<dbReference type="SUPFAM" id="SSF53187">
    <property type="entry name" value="Zn-dependent exopeptidases"/>
    <property type="match status" value="1"/>
</dbReference>
<dbReference type="PANTHER" id="PTHR12147:SF26">
    <property type="entry name" value="PEPTIDASE M28 DOMAIN-CONTAINING PROTEIN"/>
    <property type="match status" value="1"/>
</dbReference>
<dbReference type="Gene3D" id="3.40.630.10">
    <property type="entry name" value="Zn peptidases"/>
    <property type="match status" value="1"/>
</dbReference>
<sequence>MKTLLFLGSIIFLISALFYFLTTPLLGFAKPGIVPIPVSSERLKNDVKVLCTTSKPRNYKNINALNEAAAYIFNEFRKNGLNPQEQKYTADGNEYKNIISTYGPLDAPRMIIGAHYDVCLDHAGADDNASGVAGLLEIGRLLDSLKPTLKYRVDLVAYTLEEPPYFRTANMGSAIHSKYIIENNIPFKAMICLEMIGYFSEKPKSQEYPVGILKTIYPSTGNFIAVVGRIGEKAWLRM</sequence>
<organism evidence="2 3">
    <name type="scientific">Sporocytophaga myxococcoides</name>
    <dbReference type="NCBI Taxonomy" id="153721"/>
    <lineage>
        <taxon>Bacteria</taxon>
        <taxon>Pseudomonadati</taxon>
        <taxon>Bacteroidota</taxon>
        <taxon>Cytophagia</taxon>
        <taxon>Cytophagales</taxon>
        <taxon>Cytophagaceae</taxon>
        <taxon>Sporocytophaga</taxon>
    </lineage>
</organism>
<dbReference type="GO" id="GO:0008235">
    <property type="term" value="F:metalloexopeptidase activity"/>
    <property type="evidence" value="ECO:0007669"/>
    <property type="project" value="InterPro"/>
</dbReference>
<proteinExistence type="predicted"/>
<dbReference type="STRING" id="153721.MYP_3584"/>
<dbReference type="AlphaFoldDB" id="A0A098LHD7"/>
<evidence type="ECO:0000259" key="1">
    <source>
        <dbReference type="Pfam" id="PF04389"/>
    </source>
</evidence>
<dbReference type="RefSeq" id="WP_045466056.1">
    <property type="nucleotide sequence ID" value="NZ_BBLT01000007.1"/>
</dbReference>
<dbReference type="GO" id="GO:0006508">
    <property type="term" value="P:proteolysis"/>
    <property type="evidence" value="ECO:0007669"/>
    <property type="project" value="InterPro"/>
</dbReference>
<dbReference type="eggNOG" id="COG2234">
    <property type="taxonomic scope" value="Bacteria"/>
</dbReference>
<name>A0A098LHD7_9BACT</name>
<keyword evidence="3" id="KW-1185">Reference proteome</keyword>
<evidence type="ECO:0000313" key="3">
    <source>
        <dbReference type="Proteomes" id="UP000030185"/>
    </source>
</evidence>
<dbReference type="InterPro" id="IPR007484">
    <property type="entry name" value="Peptidase_M28"/>
</dbReference>
<dbReference type="InterPro" id="IPR045175">
    <property type="entry name" value="M28_fam"/>
</dbReference>
<dbReference type="Proteomes" id="UP000030185">
    <property type="component" value="Unassembled WGS sequence"/>
</dbReference>
<evidence type="ECO:0000313" key="2">
    <source>
        <dbReference type="EMBL" id="GAL86355.1"/>
    </source>
</evidence>
<dbReference type="Pfam" id="PF04389">
    <property type="entry name" value="Peptidase_M28"/>
    <property type="match status" value="1"/>
</dbReference>
<protein>
    <submittedName>
        <fullName evidence="2">Peptidase, M28 family</fullName>
    </submittedName>
</protein>
<comment type="caution">
    <text evidence="2">The sequence shown here is derived from an EMBL/GenBank/DDBJ whole genome shotgun (WGS) entry which is preliminary data.</text>
</comment>
<dbReference type="PANTHER" id="PTHR12147">
    <property type="entry name" value="METALLOPEPTIDASE M28 FAMILY MEMBER"/>
    <property type="match status" value="1"/>
</dbReference>
<reference evidence="2 3" key="1">
    <citation type="submission" date="2014-09" db="EMBL/GenBank/DDBJ databases">
        <title>Sporocytophaga myxococcoides PG-01 genome sequencing.</title>
        <authorList>
            <person name="Liu L."/>
            <person name="Gao P.J."/>
            <person name="Chen G.J."/>
            <person name="Wang L.S."/>
        </authorList>
    </citation>
    <scope>NUCLEOTIDE SEQUENCE [LARGE SCALE GENOMIC DNA]</scope>
    <source>
        <strain evidence="2 3">PG-01</strain>
    </source>
</reference>